<dbReference type="Proteomes" id="UP000186817">
    <property type="component" value="Unassembled WGS sequence"/>
</dbReference>
<sequence length="213" mass="23190">MAEMILLLTKMLDMVQLPDMIHRLTALKPLKTADLCSPTLIVPWKLKVSLRHEGRKVATPQGSGDPWQVLQRTAVSPAELFQFGMLLLKLDIEACESGAYHFAYARLDPDCCNRPKVRARPFLRSPVEYPSDGSAPTIANDANVEVAVPVQSKVGDTFSIEVHGNLYSVQVPEDAGPGSLFKVAVASQNTGPAKEEQGDVALAAIVVECYFIT</sequence>
<name>A0A1Q9EJB3_SYMMI</name>
<accession>A0A1Q9EJB3</accession>
<protein>
    <submittedName>
        <fullName evidence="1">Uncharacterized protein</fullName>
    </submittedName>
</protein>
<reference evidence="1 2" key="1">
    <citation type="submission" date="2016-02" db="EMBL/GenBank/DDBJ databases">
        <title>Genome analysis of coral dinoflagellate symbionts highlights evolutionary adaptations to a symbiotic lifestyle.</title>
        <authorList>
            <person name="Aranda M."/>
            <person name="Li Y."/>
            <person name="Liew Y.J."/>
            <person name="Baumgarten S."/>
            <person name="Simakov O."/>
            <person name="Wilson M."/>
            <person name="Piel J."/>
            <person name="Ashoor H."/>
            <person name="Bougouffa S."/>
            <person name="Bajic V.B."/>
            <person name="Ryu T."/>
            <person name="Ravasi T."/>
            <person name="Bayer T."/>
            <person name="Micklem G."/>
            <person name="Kim H."/>
            <person name="Bhak J."/>
            <person name="Lajeunesse T.C."/>
            <person name="Voolstra C.R."/>
        </authorList>
    </citation>
    <scope>NUCLEOTIDE SEQUENCE [LARGE SCALE GENOMIC DNA]</scope>
    <source>
        <strain evidence="1 2">CCMP2467</strain>
    </source>
</reference>
<gene>
    <name evidence="1" type="ORF">AK812_SmicGene9083</name>
</gene>
<comment type="caution">
    <text evidence="1">The sequence shown here is derived from an EMBL/GenBank/DDBJ whole genome shotgun (WGS) entry which is preliminary data.</text>
</comment>
<dbReference type="EMBL" id="LSRX01000137">
    <property type="protein sequence ID" value="OLQ07510.1"/>
    <property type="molecule type" value="Genomic_DNA"/>
</dbReference>
<dbReference type="AlphaFoldDB" id="A0A1Q9EJB3"/>
<proteinExistence type="predicted"/>
<evidence type="ECO:0000313" key="1">
    <source>
        <dbReference type="EMBL" id="OLQ07510.1"/>
    </source>
</evidence>
<dbReference type="OrthoDB" id="10312898at2759"/>
<keyword evidence="2" id="KW-1185">Reference proteome</keyword>
<organism evidence="1 2">
    <name type="scientific">Symbiodinium microadriaticum</name>
    <name type="common">Dinoflagellate</name>
    <name type="synonym">Zooxanthella microadriatica</name>
    <dbReference type="NCBI Taxonomy" id="2951"/>
    <lineage>
        <taxon>Eukaryota</taxon>
        <taxon>Sar</taxon>
        <taxon>Alveolata</taxon>
        <taxon>Dinophyceae</taxon>
        <taxon>Suessiales</taxon>
        <taxon>Symbiodiniaceae</taxon>
        <taxon>Symbiodinium</taxon>
    </lineage>
</organism>
<evidence type="ECO:0000313" key="2">
    <source>
        <dbReference type="Proteomes" id="UP000186817"/>
    </source>
</evidence>